<feature type="binding site" evidence="13">
    <location>
        <position position="187"/>
    </location>
    <ligand>
        <name>UDP-N-acetyl-alpha-D-muramoyl-L-alanyl-D-glutamate</name>
        <dbReference type="ChEBI" id="CHEBI:83900"/>
    </ligand>
</feature>
<gene>
    <name evidence="13" type="primary">murE</name>
    <name evidence="18" type="ORF">WQQ_27490</name>
</gene>
<name>I7ZBX7_9GAMM</name>
<evidence type="ECO:0000259" key="17">
    <source>
        <dbReference type="Pfam" id="PF08245"/>
    </source>
</evidence>
<dbReference type="Pfam" id="PF02875">
    <property type="entry name" value="Mur_ligase_C"/>
    <property type="match status" value="1"/>
</dbReference>
<evidence type="ECO:0000256" key="12">
    <source>
        <dbReference type="ARBA" id="ARBA00081560"/>
    </source>
</evidence>
<keyword evidence="13" id="KW-0963">Cytoplasm</keyword>
<dbReference type="GO" id="GO:0005737">
    <property type="term" value="C:cytoplasm"/>
    <property type="evidence" value="ECO:0007669"/>
    <property type="project" value="UniProtKB-SubCell"/>
</dbReference>
<evidence type="ECO:0000256" key="3">
    <source>
        <dbReference type="ARBA" id="ARBA00022960"/>
    </source>
</evidence>
<feature type="binding site" evidence="13">
    <location>
        <position position="27"/>
    </location>
    <ligand>
        <name>UDP-N-acetyl-alpha-D-muramoyl-L-alanyl-D-glutamate</name>
        <dbReference type="ChEBI" id="CHEBI:83900"/>
    </ligand>
</feature>
<dbReference type="NCBIfam" id="NF001124">
    <property type="entry name" value="PRK00139.1-2"/>
    <property type="match status" value="1"/>
</dbReference>
<protein>
    <recommendedName>
        <fullName evidence="9 13">UDP-N-acetylmuramoyl-L-alanyl-D-glutamate--2,6-diaminopimelate ligase</fullName>
        <ecNumber evidence="8 13">6.3.2.13</ecNumber>
    </recommendedName>
    <alternativeName>
        <fullName evidence="10 13">Meso-A2pm-adding enzyme</fullName>
    </alternativeName>
    <alternativeName>
        <fullName evidence="11 13">Meso-diaminopimelate-adding enzyme</fullName>
    </alternativeName>
    <alternativeName>
        <fullName evidence="12 13">UDP-MurNAc-L-Ala-D-Glu:meso-diaminopimelate ligase</fullName>
    </alternativeName>
    <alternativeName>
        <fullName evidence="13">UDP-MurNAc-tripeptide synthetase</fullName>
    </alternativeName>
    <alternativeName>
        <fullName evidence="13">UDP-N-acetylmuramyl-tripeptide synthetase</fullName>
    </alternativeName>
</protein>
<dbReference type="InterPro" id="IPR035911">
    <property type="entry name" value="MurE/MurF_N"/>
</dbReference>
<dbReference type="GO" id="GO:0071555">
    <property type="term" value="P:cell wall organization"/>
    <property type="evidence" value="ECO:0007669"/>
    <property type="project" value="UniProtKB-KW"/>
</dbReference>
<evidence type="ECO:0000259" key="15">
    <source>
        <dbReference type="Pfam" id="PF01225"/>
    </source>
</evidence>
<comment type="caution">
    <text evidence="13">Lacks conserved residue(s) required for the propagation of feature annotation.</text>
</comment>
<feature type="domain" description="Mur ligase N-terminal catalytic" evidence="15">
    <location>
        <begin position="22"/>
        <end position="98"/>
    </location>
</feature>
<evidence type="ECO:0000256" key="4">
    <source>
        <dbReference type="ARBA" id="ARBA00022984"/>
    </source>
</evidence>
<evidence type="ECO:0000256" key="7">
    <source>
        <dbReference type="ARBA" id="ARBA00050251"/>
    </source>
</evidence>
<dbReference type="FunFam" id="3.90.190.20:FF:000006">
    <property type="entry name" value="UDP-N-acetylmuramoyl-L-alanyl-D-glutamate--2,6-diaminopimelate ligase"/>
    <property type="match status" value="1"/>
</dbReference>
<dbReference type="STRING" id="1172194.WQQ_27490"/>
<dbReference type="EMBL" id="AKGD01000002">
    <property type="protein sequence ID" value="EIT69167.1"/>
    <property type="molecule type" value="Genomic_DNA"/>
</dbReference>
<feature type="binding site" evidence="13">
    <location>
        <position position="471"/>
    </location>
    <ligand>
        <name>meso-2,6-diaminopimelate</name>
        <dbReference type="ChEBI" id="CHEBI:57791"/>
    </ligand>
</feature>
<dbReference type="GO" id="GO:0008765">
    <property type="term" value="F:UDP-N-acetylmuramoylalanyl-D-glutamate-2,6-diaminopimelate ligase activity"/>
    <property type="evidence" value="ECO:0007669"/>
    <property type="project" value="UniProtKB-UniRule"/>
</dbReference>
<dbReference type="GO" id="GO:0009252">
    <property type="term" value="P:peptidoglycan biosynthetic process"/>
    <property type="evidence" value="ECO:0007669"/>
    <property type="project" value="UniProtKB-UniRule"/>
</dbReference>
<keyword evidence="3 13" id="KW-0133">Cell shape</keyword>
<evidence type="ECO:0000256" key="2">
    <source>
        <dbReference type="ARBA" id="ARBA00022618"/>
    </source>
</evidence>
<evidence type="ECO:0000256" key="14">
    <source>
        <dbReference type="RuleBase" id="RU004135"/>
    </source>
</evidence>
<accession>I7ZBX7</accession>
<dbReference type="GO" id="GO:0051301">
    <property type="term" value="P:cell division"/>
    <property type="evidence" value="ECO:0007669"/>
    <property type="project" value="UniProtKB-KW"/>
</dbReference>
<dbReference type="PATRIC" id="fig|1172194.4.peg.2659"/>
<evidence type="ECO:0000256" key="13">
    <source>
        <dbReference type="HAMAP-Rule" id="MF_00208"/>
    </source>
</evidence>
<dbReference type="AlphaFoldDB" id="I7ZBX7"/>
<feature type="binding site" evidence="13">
    <location>
        <begin position="112"/>
        <end position="118"/>
    </location>
    <ligand>
        <name>ATP</name>
        <dbReference type="ChEBI" id="CHEBI:30616"/>
    </ligand>
</feature>
<keyword evidence="19" id="KW-1185">Reference proteome</keyword>
<dbReference type="Pfam" id="PF01225">
    <property type="entry name" value="Mur_ligase"/>
    <property type="match status" value="1"/>
</dbReference>
<feature type="binding site" evidence="13">
    <location>
        <position position="29"/>
    </location>
    <ligand>
        <name>UDP-N-acetyl-alpha-D-muramoyl-L-alanyl-D-glutamate</name>
        <dbReference type="ChEBI" id="CHEBI:83900"/>
    </ligand>
</feature>
<dbReference type="GO" id="GO:0000287">
    <property type="term" value="F:magnesium ion binding"/>
    <property type="evidence" value="ECO:0007669"/>
    <property type="project" value="UniProtKB-UniRule"/>
</dbReference>
<dbReference type="Proteomes" id="UP000003704">
    <property type="component" value="Unassembled WGS sequence"/>
</dbReference>
<keyword evidence="13" id="KW-0067">ATP-binding</keyword>
<dbReference type="GO" id="GO:0008360">
    <property type="term" value="P:regulation of cell shape"/>
    <property type="evidence" value="ECO:0007669"/>
    <property type="project" value="UniProtKB-KW"/>
</dbReference>
<dbReference type="SUPFAM" id="SSF53623">
    <property type="entry name" value="MurD-like peptide ligases, catalytic domain"/>
    <property type="match status" value="1"/>
</dbReference>
<comment type="PTM">
    <text evidence="13">Carboxylation is probably crucial for Mg(2+) binding and, consequently, for the gamma-phosphate positioning of ATP.</text>
</comment>
<comment type="similarity">
    <text evidence="1 13">Belongs to the MurCDEF family. MurE subfamily.</text>
</comment>
<sequence>MKSVALKALFDGFGAAAPDLSVSGLTLDSRAVAPGDLFLAVRGSAAHGLAHAAQAVENGAAAIAWEPAGGIMPPQLGVPEFAVESLAQRVGAIASRFYGEPSKSAFTFGVTGTDGKTSTAHLVAQAFDRLGRPAAYIGTIGYGRLAALADASHTTPDPVSLQRWFAQMVESGCSAVSMEVSSHALDQNRVGGIAFDAVALTNLQRDHLDYHGTLEAYAAAKRKLFEPGDGRVLILNRDDATGARWIEEFSRLTPHASRLTCYGLDGDKPSTPRYVIGRELKLHGRGLSLVLDTHAGRAQLDASLLGRFNAYNLMTAAAALLAADVPLQAVVEALSQSQTVPGRIEGFRGGAGKPLVVVDYAHTPQALEQILKAVRAHTAGKLWCVFGCGGDRDKGKRPLMGAAAAAHADALIVTDDNPRTESPESITQQILEGLPAGIQAPVIHDRVEAIRTAVNQAGEHDVVVVAGKGHEDYQIIGTQKRAYSDRLLVAQLLGGSTLGARA</sequence>
<dbReference type="NCBIfam" id="TIGR01085">
    <property type="entry name" value="murE"/>
    <property type="match status" value="1"/>
</dbReference>
<evidence type="ECO:0000313" key="19">
    <source>
        <dbReference type="Proteomes" id="UP000003704"/>
    </source>
</evidence>
<comment type="cofactor">
    <cofactor evidence="13">
        <name>Mg(2+)</name>
        <dbReference type="ChEBI" id="CHEBI:18420"/>
    </cofactor>
</comment>
<comment type="subcellular location">
    <subcellularLocation>
        <location evidence="13 14">Cytoplasm</location>
    </subcellularLocation>
</comment>
<dbReference type="Gene3D" id="3.40.1390.10">
    <property type="entry name" value="MurE/MurF, N-terminal domain"/>
    <property type="match status" value="1"/>
</dbReference>
<evidence type="ECO:0000256" key="11">
    <source>
        <dbReference type="ARBA" id="ARBA00076158"/>
    </source>
</evidence>
<feature type="binding site" evidence="13">
    <location>
        <position position="467"/>
    </location>
    <ligand>
        <name>meso-2,6-diaminopimelate</name>
        <dbReference type="ChEBI" id="CHEBI:57791"/>
    </ligand>
</feature>
<dbReference type="SUPFAM" id="SSF53244">
    <property type="entry name" value="MurD-like peptide ligases, peptide-binding domain"/>
    <property type="match status" value="1"/>
</dbReference>
<dbReference type="Gene3D" id="3.40.1190.10">
    <property type="entry name" value="Mur-like, catalytic domain"/>
    <property type="match status" value="1"/>
</dbReference>
<keyword evidence="13" id="KW-0547">Nucleotide-binding</keyword>
<evidence type="ECO:0000256" key="6">
    <source>
        <dbReference type="ARBA" id="ARBA00023316"/>
    </source>
</evidence>
<dbReference type="InterPro" id="IPR004101">
    <property type="entry name" value="Mur_ligase_C"/>
</dbReference>
<feature type="modified residue" description="N6-carboxylysine" evidence="13">
    <location>
        <position position="221"/>
    </location>
</feature>
<comment type="caution">
    <text evidence="18">The sequence shown here is derived from an EMBL/GenBank/DDBJ whole genome shotgun (WGS) entry which is preliminary data.</text>
</comment>
<keyword evidence="13" id="KW-0436">Ligase</keyword>
<dbReference type="Gene3D" id="3.90.190.20">
    <property type="entry name" value="Mur ligase, C-terminal domain"/>
    <property type="match status" value="1"/>
</dbReference>
<dbReference type="RefSeq" id="WP_007185690.1">
    <property type="nucleotide sequence ID" value="NZ_AKGD01000002.1"/>
</dbReference>
<evidence type="ECO:0000259" key="16">
    <source>
        <dbReference type="Pfam" id="PF02875"/>
    </source>
</evidence>
<keyword evidence="4 13" id="KW-0573">Peptidoglycan synthesis</keyword>
<dbReference type="InterPro" id="IPR005761">
    <property type="entry name" value="UDP-N-AcMur-Glu-dNH2Pim_ligase"/>
</dbReference>
<evidence type="ECO:0000256" key="9">
    <source>
        <dbReference type="ARBA" id="ARBA00072883"/>
    </source>
</evidence>
<reference evidence="18 19" key="1">
    <citation type="journal article" date="2012" name="J. Bacteriol.">
        <title>Genome Sequence of n-Alkane-Degrading Hydrocarboniphaga effusa Strain AP103T (ATCC BAA-332T).</title>
        <authorList>
            <person name="Chang H.K."/>
            <person name="Zylstra G.J."/>
            <person name="Chae J.C."/>
        </authorList>
    </citation>
    <scope>NUCLEOTIDE SEQUENCE [LARGE SCALE GENOMIC DNA]</scope>
    <source>
        <strain evidence="18 19">AP103</strain>
    </source>
</reference>
<evidence type="ECO:0000256" key="5">
    <source>
        <dbReference type="ARBA" id="ARBA00023306"/>
    </source>
</evidence>
<feature type="short sequence motif" description="Meso-diaminopimelate recognition motif" evidence="13">
    <location>
        <begin position="416"/>
        <end position="419"/>
    </location>
</feature>
<keyword evidence="13" id="KW-0460">Magnesium</keyword>
<dbReference type="Pfam" id="PF08245">
    <property type="entry name" value="Mur_ligase_M"/>
    <property type="match status" value="1"/>
</dbReference>
<dbReference type="PANTHER" id="PTHR23135">
    <property type="entry name" value="MUR LIGASE FAMILY MEMBER"/>
    <property type="match status" value="1"/>
</dbReference>
<feature type="binding site" evidence="13">
    <location>
        <begin position="416"/>
        <end position="419"/>
    </location>
    <ligand>
        <name>meso-2,6-diaminopimelate</name>
        <dbReference type="ChEBI" id="CHEBI:57791"/>
    </ligand>
</feature>
<dbReference type="InterPro" id="IPR013221">
    <property type="entry name" value="Mur_ligase_cen"/>
</dbReference>
<dbReference type="InterPro" id="IPR000713">
    <property type="entry name" value="Mur_ligase_N"/>
</dbReference>
<dbReference type="OrthoDB" id="9800958at2"/>
<dbReference type="InterPro" id="IPR036565">
    <property type="entry name" value="Mur-like_cat_sf"/>
</dbReference>
<dbReference type="UniPathway" id="UPA00219"/>
<evidence type="ECO:0000313" key="18">
    <source>
        <dbReference type="EMBL" id="EIT69167.1"/>
    </source>
</evidence>
<feature type="domain" description="Mur ligase C-terminal" evidence="16">
    <location>
        <begin position="342"/>
        <end position="469"/>
    </location>
</feature>
<comment type="function">
    <text evidence="13">Catalyzes the addition of meso-diaminopimelic acid to the nucleotide precursor UDP-N-acetylmuramoyl-L-alanyl-D-glutamate (UMAG) in the biosynthesis of bacterial cell-wall peptidoglycan.</text>
</comment>
<keyword evidence="6 13" id="KW-0961">Cell wall biogenesis/degradation</keyword>
<keyword evidence="5 13" id="KW-0131">Cell cycle</keyword>
<dbReference type="NCBIfam" id="NF001126">
    <property type="entry name" value="PRK00139.1-4"/>
    <property type="match status" value="1"/>
</dbReference>
<dbReference type="InterPro" id="IPR036615">
    <property type="entry name" value="Mur_ligase_C_dom_sf"/>
</dbReference>
<evidence type="ECO:0000256" key="8">
    <source>
        <dbReference type="ARBA" id="ARBA00066633"/>
    </source>
</evidence>
<dbReference type="SUPFAM" id="SSF63418">
    <property type="entry name" value="MurE/MurF N-terminal domain"/>
    <property type="match status" value="1"/>
</dbReference>
<organism evidence="18 19">
    <name type="scientific">Hydrocarboniphaga effusa AP103</name>
    <dbReference type="NCBI Taxonomy" id="1172194"/>
    <lineage>
        <taxon>Bacteria</taxon>
        <taxon>Pseudomonadati</taxon>
        <taxon>Pseudomonadota</taxon>
        <taxon>Gammaproteobacteria</taxon>
        <taxon>Nevskiales</taxon>
        <taxon>Nevskiaceae</taxon>
        <taxon>Hydrocarboniphaga</taxon>
    </lineage>
</organism>
<proteinExistence type="inferred from homology"/>
<feature type="binding site" evidence="13">
    <location>
        <position position="181"/>
    </location>
    <ligand>
        <name>UDP-N-acetyl-alpha-D-muramoyl-L-alanyl-D-glutamate</name>
        <dbReference type="ChEBI" id="CHEBI:83900"/>
    </ligand>
</feature>
<feature type="domain" description="Mur ligase central" evidence="17">
    <location>
        <begin position="110"/>
        <end position="319"/>
    </location>
</feature>
<dbReference type="PANTHER" id="PTHR23135:SF4">
    <property type="entry name" value="UDP-N-ACETYLMURAMOYL-L-ALANYL-D-GLUTAMATE--2,6-DIAMINOPIMELATE LIGASE MURE HOMOLOG, CHLOROPLASTIC"/>
    <property type="match status" value="1"/>
</dbReference>
<feature type="binding site" evidence="13">
    <location>
        <position position="189"/>
    </location>
    <ligand>
        <name>UDP-N-acetyl-alpha-D-muramoyl-L-alanyl-D-glutamate</name>
        <dbReference type="ChEBI" id="CHEBI:83900"/>
    </ligand>
</feature>
<comment type="catalytic activity">
    <reaction evidence="7 13">
        <text>UDP-N-acetyl-alpha-D-muramoyl-L-alanyl-D-glutamate + meso-2,6-diaminopimelate + ATP = UDP-N-acetyl-alpha-D-muramoyl-L-alanyl-gamma-D-glutamyl-meso-2,6-diaminopimelate + ADP + phosphate + H(+)</text>
        <dbReference type="Rhea" id="RHEA:23676"/>
        <dbReference type="ChEBI" id="CHEBI:15378"/>
        <dbReference type="ChEBI" id="CHEBI:30616"/>
        <dbReference type="ChEBI" id="CHEBI:43474"/>
        <dbReference type="ChEBI" id="CHEBI:57791"/>
        <dbReference type="ChEBI" id="CHEBI:83900"/>
        <dbReference type="ChEBI" id="CHEBI:83905"/>
        <dbReference type="ChEBI" id="CHEBI:456216"/>
        <dbReference type="EC" id="6.3.2.13"/>
    </reaction>
</comment>
<dbReference type="HAMAP" id="MF_00208">
    <property type="entry name" value="MurE"/>
    <property type="match status" value="1"/>
</dbReference>
<evidence type="ECO:0000256" key="10">
    <source>
        <dbReference type="ARBA" id="ARBA00075482"/>
    </source>
</evidence>
<dbReference type="GO" id="GO:0005524">
    <property type="term" value="F:ATP binding"/>
    <property type="evidence" value="ECO:0007669"/>
    <property type="project" value="UniProtKB-UniRule"/>
</dbReference>
<keyword evidence="2 13" id="KW-0132">Cell division</keyword>
<dbReference type="EC" id="6.3.2.13" evidence="8 13"/>
<feature type="binding site" evidence="13">
    <location>
        <begin position="154"/>
        <end position="155"/>
    </location>
    <ligand>
        <name>UDP-N-acetyl-alpha-D-muramoyl-L-alanyl-D-glutamate</name>
        <dbReference type="ChEBI" id="CHEBI:83900"/>
    </ligand>
</feature>
<comment type="pathway">
    <text evidence="13 14">Cell wall biogenesis; peptidoglycan biosynthesis.</text>
</comment>
<feature type="binding site" evidence="13">
    <location>
        <position position="392"/>
    </location>
    <ligand>
        <name>meso-2,6-diaminopimelate</name>
        <dbReference type="ChEBI" id="CHEBI:57791"/>
    </ligand>
</feature>
<evidence type="ECO:0000256" key="1">
    <source>
        <dbReference type="ARBA" id="ARBA00005898"/>
    </source>
</evidence>